<dbReference type="GO" id="GO:0007095">
    <property type="term" value="P:mitotic G2 DNA damage checkpoint signaling"/>
    <property type="evidence" value="ECO:0007669"/>
    <property type="project" value="TreeGrafter"/>
</dbReference>
<comment type="caution">
    <text evidence="6">The sequence shown here is derived from an EMBL/GenBank/DDBJ whole genome shotgun (WGS) entry which is preliminary data.</text>
</comment>
<feature type="domain" description="DNA replication checkpoint mediator MRC1" evidence="5">
    <location>
        <begin position="910"/>
        <end position="1049"/>
    </location>
</feature>
<feature type="compositionally biased region" description="Acidic residues" evidence="4">
    <location>
        <begin position="126"/>
        <end position="135"/>
    </location>
</feature>
<dbReference type="Pfam" id="PF09444">
    <property type="entry name" value="MRC1"/>
    <property type="match status" value="1"/>
</dbReference>
<protein>
    <recommendedName>
        <fullName evidence="5">DNA replication checkpoint mediator MRC1 domain-containing protein</fullName>
    </recommendedName>
</protein>
<feature type="compositionally biased region" description="Basic and acidic residues" evidence="4">
    <location>
        <begin position="97"/>
        <end position="114"/>
    </location>
</feature>
<feature type="region of interest" description="Disordered" evidence="4">
    <location>
        <begin position="1"/>
        <end position="21"/>
    </location>
</feature>
<feature type="region of interest" description="Disordered" evidence="4">
    <location>
        <begin position="998"/>
        <end position="1021"/>
    </location>
</feature>
<evidence type="ECO:0000313" key="6">
    <source>
        <dbReference type="EMBL" id="KYK61811.1"/>
    </source>
</evidence>
<evidence type="ECO:0000256" key="2">
    <source>
        <dbReference type="ARBA" id="ARBA00022553"/>
    </source>
</evidence>
<evidence type="ECO:0000256" key="1">
    <source>
        <dbReference type="ARBA" id="ARBA00004123"/>
    </source>
</evidence>
<feature type="compositionally biased region" description="Basic and acidic residues" evidence="4">
    <location>
        <begin position="249"/>
        <end position="278"/>
    </location>
</feature>
<feature type="region of interest" description="Disordered" evidence="4">
    <location>
        <begin position="1040"/>
        <end position="1197"/>
    </location>
</feature>
<dbReference type="GO" id="GO:0005634">
    <property type="term" value="C:nucleus"/>
    <property type="evidence" value="ECO:0007669"/>
    <property type="project" value="UniProtKB-SubCell"/>
</dbReference>
<feature type="compositionally biased region" description="Low complexity" evidence="4">
    <location>
        <begin position="1"/>
        <end position="16"/>
    </location>
</feature>
<dbReference type="PANTHER" id="PTHR14396:SF10">
    <property type="entry name" value="CLASPIN"/>
    <property type="match status" value="1"/>
</dbReference>
<dbReference type="InParanoid" id="A0A151GXL4"/>
<accession>A0A151GXL4</accession>
<feature type="region of interest" description="Disordered" evidence="4">
    <location>
        <begin position="465"/>
        <end position="484"/>
    </location>
</feature>
<feature type="compositionally biased region" description="Basic and acidic residues" evidence="4">
    <location>
        <begin position="546"/>
        <end position="563"/>
    </location>
</feature>
<feature type="compositionally biased region" description="Basic and acidic residues" evidence="4">
    <location>
        <begin position="1268"/>
        <end position="1285"/>
    </location>
</feature>
<evidence type="ECO:0000259" key="5">
    <source>
        <dbReference type="Pfam" id="PF09444"/>
    </source>
</evidence>
<dbReference type="GO" id="GO:0010997">
    <property type="term" value="F:anaphase-promoting complex binding"/>
    <property type="evidence" value="ECO:0007669"/>
    <property type="project" value="TreeGrafter"/>
</dbReference>
<dbReference type="GeneID" id="63715598"/>
<proteinExistence type="predicted"/>
<feature type="region of interest" description="Disordered" evidence="4">
    <location>
        <begin position="780"/>
        <end position="800"/>
    </location>
</feature>
<keyword evidence="3" id="KW-0539">Nucleus</keyword>
<dbReference type="InterPro" id="IPR024146">
    <property type="entry name" value="Claspin"/>
</dbReference>
<feature type="compositionally biased region" description="Polar residues" evidence="4">
    <location>
        <begin position="780"/>
        <end position="794"/>
    </location>
</feature>
<comment type="subcellular location">
    <subcellularLocation>
        <location evidence="1">Nucleus</location>
    </subcellularLocation>
</comment>
<dbReference type="GO" id="GO:0033314">
    <property type="term" value="P:mitotic DNA replication checkpoint signaling"/>
    <property type="evidence" value="ECO:0007669"/>
    <property type="project" value="TreeGrafter"/>
</dbReference>
<dbReference type="STRING" id="98403.A0A151GXL4"/>
<feature type="region of interest" description="Disordered" evidence="4">
    <location>
        <begin position="894"/>
        <end position="956"/>
    </location>
</feature>
<feature type="compositionally biased region" description="Low complexity" evidence="4">
    <location>
        <begin position="1071"/>
        <end position="1084"/>
    </location>
</feature>
<keyword evidence="7" id="KW-1185">Reference proteome</keyword>
<feature type="compositionally biased region" description="Basic and acidic residues" evidence="4">
    <location>
        <begin position="351"/>
        <end position="365"/>
    </location>
</feature>
<feature type="compositionally biased region" description="Acidic residues" evidence="4">
    <location>
        <begin position="236"/>
        <end position="248"/>
    </location>
</feature>
<keyword evidence="2" id="KW-0597">Phosphoprotein</keyword>
<gene>
    <name evidence="6" type="ORF">DCS_02955</name>
</gene>
<sequence length="1310" mass="142240">MASSPSPSPASRGPSPERLTPRSKIKALLATVGSSDDEDGLVSLARREGSSSRRCTPKAHAQDDSEESDVTLRPRGKLASRMRRNSAAKDSNSMEPAAEKAARRVEEFREREQAEAEPEASGGEAADIDDDDDELPVAPRRLKRRATRQSTPGVTERSATRSPSPGLFVSSPVRPCPETSIEQGSDSDAELPALKSDRFRALVERKKQERLAREAADEALKAEKRARQENLASELEQLESDDSGITDDEAGRKLTQGDRPSRKASKKAMEDINRETQRMARNMQLTHEARTRKKITKASLFAKFNFRPASIAPEPKKHSSSRPSSPVSDVDMKDVETPPSSPPAAKATRHSPAEHATDAKEHNSDEGLPCPDDVVNSSQPSDKVKGKSKDTAPSIDLDKPATKPQRRVRVQLCMVNANNKVTTVSSDEDLLVTRTTKERTNAVFDRIPANVDRESRSLKALRALAQVKSPGKSSRRGDDHATMTSGELQAQLYLKARQQAKLERENRLDLLKAQGIIVPTADERERQEQEVEDLVAKARKEAEQIMQQERADAKKDGQAKGEVDPLAWDDSEEDEEYQDSTNEADVEESAIELSGSDESEDEAEDEEEATVDDVKVLFDEDADSVCSEAEPQTNHDSKEDSGGDDDGELPALKQRRPRNHTAILSDDEAEVEATPRPPRTVSHTTPGAPKTVSPAVPTSVLRSARKTFIPGLPVQGAAGLGLTQIFAGTMDDSQPGSFLAPTQSMMPDFDHFPDSNFSATANEGGEDVIMNSQWDMTQGATQAQESRSVPSPSQRCGVDGMTPGDANTQTTEMMDLSQDGGLATHTPIRDRFVEPPISTVETVAADQNGDATHESPLVRRGRLRQKMAMLEVEETTSAVADKAADNAFGVMAEHARKGKGKRLVDNFDRKKTKAKEMVEEQADESEDEYAGLGGADGEDSDNESEGSVQEIIDDEAGNDVDEGKLAAFYASDRARASDEKEVEKLFKDITTGMLRRKRGADYDLSDSDDGGEARRRMKRRQFAKMQKALFSDERVKKMAENPGNQAFLRTIEDHGSDDDMDMLHVVDGNVDQPQSQDDTSSQPSRVTTTIPDSQPTEHRALAASGANSRPAAHMRRTKDGRKPSNIGEVRETLSNLLEEREGSIVPATQAGSDSESEGEALRSDKENTTARAKSSEAVVDRIRLKRNGSSASSASGSRLAFAASASSSSFKVPALLRRATTNSSLMSGSGNSSGSNSPSTAGTTTAGGFGDEAKIKKGAGKKSGIGGFHRETEQRAMMKESERRREQKKVKGAVKRVGMVGGLLGRGSFE</sequence>
<feature type="compositionally biased region" description="Basic and acidic residues" evidence="4">
    <location>
        <begin position="382"/>
        <end position="401"/>
    </location>
</feature>
<feature type="compositionally biased region" description="Basic and acidic residues" evidence="4">
    <location>
        <begin position="195"/>
        <end position="228"/>
    </location>
</feature>
<feature type="region of interest" description="Disordered" evidence="4">
    <location>
        <begin position="45"/>
        <end position="404"/>
    </location>
</feature>
<feature type="compositionally biased region" description="Acidic residues" evidence="4">
    <location>
        <begin position="919"/>
        <end position="929"/>
    </location>
</feature>
<feature type="compositionally biased region" description="Basic residues" evidence="4">
    <location>
        <begin position="74"/>
        <end position="86"/>
    </location>
</feature>
<dbReference type="EMBL" id="LAYC01000001">
    <property type="protein sequence ID" value="KYK61811.1"/>
    <property type="molecule type" value="Genomic_DNA"/>
</dbReference>
<organism evidence="6 7">
    <name type="scientific">Drechmeria coniospora</name>
    <name type="common">Nematophagous fungus</name>
    <name type="synonym">Meria coniospora</name>
    <dbReference type="NCBI Taxonomy" id="98403"/>
    <lineage>
        <taxon>Eukaryota</taxon>
        <taxon>Fungi</taxon>
        <taxon>Dikarya</taxon>
        <taxon>Ascomycota</taxon>
        <taxon>Pezizomycotina</taxon>
        <taxon>Sordariomycetes</taxon>
        <taxon>Hypocreomycetidae</taxon>
        <taxon>Hypocreales</taxon>
        <taxon>Ophiocordycipitaceae</taxon>
        <taxon>Drechmeria</taxon>
    </lineage>
</organism>
<feature type="compositionally biased region" description="Basic and acidic residues" evidence="4">
    <location>
        <begin position="902"/>
        <end position="918"/>
    </location>
</feature>
<evidence type="ECO:0000256" key="4">
    <source>
        <dbReference type="SAM" id="MobiDB-lite"/>
    </source>
</evidence>
<evidence type="ECO:0000256" key="3">
    <source>
        <dbReference type="ARBA" id="ARBA00023242"/>
    </source>
</evidence>
<feature type="region of interest" description="Disordered" evidence="4">
    <location>
        <begin position="1223"/>
        <end position="1291"/>
    </location>
</feature>
<dbReference type="Proteomes" id="UP000076580">
    <property type="component" value="Chromosome 01"/>
</dbReference>
<dbReference type="InterPro" id="IPR018564">
    <property type="entry name" value="Repl_chkpnt_MRC1_dom"/>
</dbReference>
<evidence type="ECO:0000313" key="7">
    <source>
        <dbReference type="Proteomes" id="UP000076580"/>
    </source>
</evidence>
<dbReference type="RefSeq" id="XP_040661163.1">
    <property type="nucleotide sequence ID" value="XM_040800280.1"/>
</dbReference>
<reference evidence="6 7" key="1">
    <citation type="journal article" date="2016" name="Sci. Rep.">
        <title>Insights into Adaptations to a Near-Obligate Nematode Endoparasitic Lifestyle from the Finished Genome of Drechmeria coniospora.</title>
        <authorList>
            <person name="Zhang L."/>
            <person name="Zhou Z."/>
            <person name="Guo Q."/>
            <person name="Fokkens L."/>
            <person name="Miskei M."/>
            <person name="Pocsi I."/>
            <person name="Zhang W."/>
            <person name="Chen M."/>
            <person name="Wang L."/>
            <person name="Sun Y."/>
            <person name="Donzelli B.G."/>
            <person name="Gibson D.M."/>
            <person name="Nelson D.R."/>
            <person name="Luo J.G."/>
            <person name="Rep M."/>
            <person name="Liu H."/>
            <person name="Yang S."/>
            <person name="Wang J."/>
            <person name="Krasnoff S.B."/>
            <person name="Xu Y."/>
            <person name="Molnar I."/>
            <person name="Lin M."/>
        </authorList>
    </citation>
    <scope>NUCLEOTIDE SEQUENCE [LARGE SCALE GENOMIC DNA]</scope>
    <source>
        <strain evidence="6 7">ARSEF 6962</strain>
    </source>
</reference>
<feature type="compositionally biased region" description="Low complexity" evidence="4">
    <location>
        <begin position="1223"/>
        <end position="1244"/>
    </location>
</feature>
<feature type="region of interest" description="Disordered" evidence="4">
    <location>
        <begin position="546"/>
        <end position="695"/>
    </location>
</feature>
<feature type="compositionally biased region" description="Acidic residues" evidence="4">
    <location>
        <begin position="567"/>
        <end position="611"/>
    </location>
</feature>
<feature type="compositionally biased region" description="Basic and acidic residues" evidence="4">
    <location>
        <begin position="1159"/>
        <end position="1168"/>
    </location>
</feature>
<dbReference type="PANTHER" id="PTHR14396">
    <property type="entry name" value="CLASPIN"/>
    <property type="match status" value="1"/>
</dbReference>
<feature type="compositionally biased region" description="Polar residues" evidence="4">
    <location>
        <begin position="1085"/>
        <end position="1094"/>
    </location>
</feature>
<name>A0A151GXL4_DRECN</name>